<dbReference type="PANTHER" id="PTHR11902:SF1">
    <property type="entry name" value="ENOLASE"/>
    <property type="match status" value="1"/>
</dbReference>
<evidence type="ECO:0000256" key="8">
    <source>
        <dbReference type="PIRSR" id="PIRSR001400-2"/>
    </source>
</evidence>
<comment type="subcellular location">
    <subcellularLocation>
        <location evidence="6">Cytoplasm</location>
    </subcellularLocation>
    <subcellularLocation>
        <location evidence="6">Secreted</location>
    </subcellularLocation>
    <subcellularLocation>
        <location evidence="6">Cell surface</location>
    </subcellularLocation>
    <text evidence="6">Fractions of enolase are present in both the cytoplasm and on the cell surface.</text>
</comment>
<accession>A0A654LXU8</accession>
<feature type="binding site" evidence="8">
    <location>
        <position position="147"/>
    </location>
    <ligand>
        <name>substrate</name>
    </ligand>
</feature>
<dbReference type="GO" id="GO:0000287">
    <property type="term" value="F:magnesium ion binding"/>
    <property type="evidence" value="ECO:0007669"/>
    <property type="project" value="UniProtKB-UniRule"/>
</dbReference>
<dbReference type="KEGG" id="taa:NMY3_02128"/>
<dbReference type="GO" id="GO:0004634">
    <property type="term" value="F:phosphopyruvate hydratase activity"/>
    <property type="evidence" value="ECO:0007669"/>
    <property type="project" value="UniProtKB-UniRule"/>
</dbReference>
<comment type="cofactor">
    <cofactor evidence="6">
        <name>Mg(2+)</name>
        <dbReference type="ChEBI" id="CHEBI:18420"/>
    </cofactor>
    <text evidence="6">Binds a second Mg(2+) ion via substrate during catalysis.</text>
</comment>
<dbReference type="Gene3D" id="3.30.390.10">
    <property type="entry name" value="Enolase-like, N-terminal domain"/>
    <property type="match status" value="1"/>
</dbReference>
<feature type="binding site" evidence="8">
    <location>
        <position position="281"/>
    </location>
    <ligand>
        <name>substrate</name>
    </ligand>
</feature>
<dbReference type="SMART" id="SM01192">
    <property type="entry name" value="Enolase_C"/>
    <property type="match status" value="1"/>
</dbReference>
<keyword evidence="6" id="KW-0963">Cytoplasm</keyword>
<dbReference type="GO" id="GO:0000015">
    <property type="term" value="C:phosphopyruvate hydratase complex"/>
    <property type="evidence" value="ECO:0007669"/>
    <property type="project" value="InterPro"/>
</dbReference>
<feature type="binding site" evidence="6">
    <location>
        <position position="332"/>
    </location>
    <ligand>
        <name>(2R)-2-phosphoglycerate</name>
        <dbReference type="ChEBI" id="CHEBI:58289"/>
    </ligand>
</feature>
<evidence type="ECO:0000256" key="4">
    <source>
        <dbReference type="ARBA" id="ARBA00023152"/>
    </source>
</evidence>
<keyword evidence="6 9" id="KW-0479">Metal-binding</keyword>
<comment type="pathway">
    <text evidence="1 6">Carbohydrate degradation; glycolysis; pyruvate from D-glyceraldehyde 3-phosphate: step 4/5.</text>
</comment>
<dbReference type="OrthoDB" id="8680at2157"/>
<feature type="binding site" evidence="8">
    <location>
        <position position="307"/>
    </location>
    <ligand>
        <name>substrate</name>
    </ligand>
</feature>
<dbReference type="GO" id="GO:0009986">
    <property type="term" value="C:cell surface"/>
    <property type="evidence" value="ECO:0007669"/>
    <property type="project" value="UniProtKB-SubCell"/>
</dbReference>
<feature type="binding site" evidence="6">
    <location>
        <position position="156"/>
    </location>
    <ligand>
        <name>(2R)-2-phosphoglycerate</name>
        <dbReference type="ChEBI" id="CHEBI:58289"/>
    </ligand>
</feature>
<feature type="binding site" evidence="6 9">
    <location>
        <position position="307"/>
    </location>
    <ligand>
        <name>Mg(2+)</name>
        <dbReference type="ChEBI" id="CHEBI:18420"/>
    </ligand>
</feature>
<comment type="function">
    <text evidence="6">Catalyzes the reversible conversion of 2-phosphoglycerate (2-PG) into phosphoenolpyruvate (PEP). It is essential for the degradation of carbohydrates via glycolysis.</text>
</comment>
<feature type="binding site" evidence="8">
    <location>
        <begin position="359"/>
        <end position="362"/>
    </location>
    <ligand>
        <name>substrate</name>
    </ligand>
</feature>
<dbReference type="PIRSF" id="PIRSF001400">
    <property type="entry name" value="Enolase"/>
    <property type="match status" value="1"/>
</dbReference>
<evidence type="ECO:0000256" key="2">
    <source>
        <dbReference type="ARBA" id="ARBA00009604"/>
    </source>
</evidence>
<keyword evidence="13" id="KW-1185">Reference proteome</keyword>
<dbReference type="SMART" id="SM01193">
    <property type="entry name" value="Enolase_N"/>
    <property type="match status" value="1"/>
</dbReference>
<feature type="domain" description="Enolase N-terminal" evidence="11">
    <location>
        <begin position="4"/>
        <end position="125"/>
    </location>
</feature>
<dbReference type="InterPro" id="IPR029017">
    <property type="entry name" value="Enolase-like_N"/>
</dbReference>
<feature type="binding site" evidence="6">
    <location>
        <position position="361"/>
    </location>
    <ligand>
        <name>(2R)-2-phosphoglycerate</name>
        <dbReference type="ChEBI" id="CHEBI:58289"/>
    </ligand>
</feature>
<dbReference type="InterPro" id="IPR000941">
    <property type="entry name" value="Enolase"/>
</dbReference>
<keyword evidence="3 6" id="KW-0460">Magnesium</keyword>
<evidence type="ECO:0000256" key="9">
    <source>
        <dbReference type="PIRSR" id="PIRSR001400-3"/>
    </source>
</evidence>
<name>A0A654LXU8_9ARCH</name>
<dbReference type="InterPro" id="IPR020811">
    <property type="entry name" value="Enolase_N"/>
</dbReference>
<evidence type="ECO:0000313" key="13">
    <source>
        <dbReference type="Proteomes" id="UP000058925"/>
    </source>
</evidence>
<feature type="binding site" evidence="8">
    <location>
        <position position="383"/>
    </location>
    <ligand>
        <name>substrate</name>
    </ligand>
</feature>
<keyword evidence="4 6" id="KW-0324">Glycolysis</keyword>
<dbReference type="HAMAP" id="MF_00318">
    <property type="entry name" value="Enolase"/>
    <property type="match status" value="1"/>
</dbReference>
<dbReference type="EC" id="4.2.1.11" evidence="6"/>
<dbReference type="GO" id="GO:0005576">
    <property type="term" value="C:extracellular region"/>
    <property type="evidence" value="ECO:0007669"/>
    <property type="project" value="UniProtKB-SubCell"/>
</dbReference>
<feature type="binding site" evidence="6">
    <location>
        <position position="383"/>
    </location>
    <ligand>
        <name>(2R)-2-phosphoglycerate</name>
        <dbReference type="ChEBI" id="CHEBI:58289"/>
    </ligand>
</feature>
<evidence type="ECO:0000313" key="12">
    <source>
        <dbReference type="EMBL" id="ALI36328.1"/>
    </source>
</evidence>
<dbReference type="EMBL" id="CP012850">
    <property type="protein sequence ID" value="ALI36328.1"/>
    <property type="molecule type" value="Genomic_DNA"/>
</dbReference>
<dbReference type="AlphaFoldDB" id="A0A654LXU8"/>
<dbReference type="InterPro" id="IPR020810">
    <property type="entry name" value="Enolase_C"/>
</dbReference>
<dbReference type="Pfam" id="PF03952">
    <property type="entry name" value="Enolase_N"/>
    <property type="match status" value="1"/>
</dbReference>
<dbReference type="PRINTS" id="PR00148">
    <property type="entry name" value="ENOLASE"/>
</dbReference>
<evidence type="ECO:0000256" key="3">
    <source>
        <dbReference type="ARBA" id="ARBA00022842"/>
    </source>
</evidence>
<reference evidence="13" key="1">
    <citation type="submission" date="2015-10" db="EMBL/GenBank/DDBJ databases">
        <title>Niche specialization of a soil ammonia-oxidizing archaeon, Candidatus Nitrosocosmicus oleophilus.</title>
        <authorList>
            <person name="Jung M.-Y."/>
            <person name="Rhee S.-K."/>
        </authorList>
    </citation>
    <scope>NUCLEOTIDE SEQUENCE [LARGE SCALE GENOMIC DNA]</scope>
    <source>
        <strain evidence="13">MY3</strain>
    </source>
</reference>
<dbReference type="UniPathway" id="UPA00109">
    <property type="reaction ID" value="UER00187"/>
</dbReference>
<dbReference type="SUPFAM" id="SSF54826">
    <property type="entry name" value="Enolase N-terminal domain-like"/>
    <property type="match status" value="1"/>
</dbReference>
<evidence type="ECO:0000256" key="5">
    <source>
        <dbReference type="ARBA" id="ARBA00023239"/>
    </source>
</evidence>
<evidence type="ECO:0000259" key="10">
    <source>
        <dbReference type="SMART" id="SM01192"/>
    </source>
</evidence>
<feature type="binding site" evidence="6">
    <location>
        <position position="362"/>
    </location>
    <ligand>
        <name>(2R)-2-phosphoglycerate</name>
        <dbReference type="ChEBI" id="CHEBI:58289"/>
    </ligand>
</feature>
<dbReference type="RefSeq" id="WP_196815618.1">
    <property type="nucleotide sequence ID" value="NZ_CP012850.1"/>
</dbReference>
<proteinExistence type="inferred from homology"/>
<comment type="cofactor">
    <cofactor evidence="9">
        <name>Mg(2+)</name>
        <dbReference type="ChEBI" id="CHEBI:18420"/>
    </cofactor>
    <text evidence="9">Mg(2+) is required for catalysis and for stabilizing the dimer.</text>
</comment>
<organism evidence="12 13">
    <name type="scientific">Candidatus Nitrosocosmicus oleophilus</name>
    <dbReference type="NCBI Taxonomy" id="1353260"/>
    <lineage>
        <taxon>Archaea</taxon>
        <taxon>Nitrososphaerota</taxon>
        <taxon>Nitrososphaeria</taxon>
        <taxon>Nitrososphaerales</taxon>
        <taxon>Nitrososphaeraceae</taxon>
        <taxon>Candidatus Nitrosocosmicus</taxon>
    </lineage>
</organism>
<sequence length="417" mass="45900">MPKITLIEERLVFNSRGDKTIEIDVLSDNKYRGRACAPSGASVGMYEAQSFVKNDPELTLENFRNLKSKFIDVDSADLKSLHDAIKTLDPSDNYSNIGGAVAYALTLASVDSAAKAMNVPFYKVLNPKLDKISFPYPLGNVLGGGAHAGPGTPDLQEFLICPVKSQSIIEAISLNSSIHKEVKKSIEKIDSRFTYGKGDEGGWAPSIVNDRAIELVENAIISCGYDPKKEIRMGIDFASSSLWDNNKKVYDYKREGVTRTTEEQIEYVNRLIRDYNLIYAEDPLHEEDFENMSIVTQGNPRCLVTGDDLLVTNTNRAKVAAKKKACSGAILKVNQAGTLYDAMLFAEECNNNNIKIITSHRSGESVDSHISHISIATNSLMIKTGVVGGERISKLNELLRVSEYGLIEGMAKWSNIS</sequence>
<evidence type="ECO:0000259" key="11">
    <source>
        <dbReference type="SMART" id="SM01193"/>
    </source>
</evidence>
<feature type="binding site" evidence="8">
    <location>
        <position position="157"/>
    </location>
    <ligand>
        <name>substrate</name>
    </ligand>
</feature>
<evidence type="ECO:0000256" key="7">
    <source>
        <dbReference type="PIRSR" id="PIRSR001400-1"/>
    </source>
</evidence>
<keyword evidence="6" id="KW-0964">Secreted</keyword>
<dbReference type="Proteomes" id="UP000058925">
    <property type="component" value="Chromosome"/>
</dbReference>
<feature type="active site" description="Proton acceptor" evidence="6 7">
    <location>
        <position position="332"/>
    </location>
</feature>
<dbReference type="PANTHER" id="PTHR11902">
    <property type="entry name" value="ENOLASE"/>
    <property type="match status" value="1"/>
</dbReference>
<dbReference type="Pfam" id="PF00113">
    <property type="entry name" value="Enolase_C"/>
    <property type="match status" value="1"/>
</dbReference>
<keyword evidence="5 6" id="KW-0456">Lyase</keyword>
<feature type="binding site" evidence="6 9">
    <location>
        <position position="236"/>
    </location>
    <ligand>
        <name>Mg(2+)</name>
        <dbReference type="ChEBI" id="CHEBI:18420"/>
    </ligand>
</feature>
<dbReference type="SUPFAM" id="SSF51604">
    <property type="entry name" value="Enolase C-terminal domain-like"/>
    <property type="match status" value="1"/>
</dbReference>
<comment type="similarity">
    <text evidence="2 6">Belongs to the enolase family.</text>
</comment>
<evidence type="ECO:0000256" key="1">
    <source>
        <dbReference type="ARBA" id="ARBA00005031"/>
    </source>
</evidence>
<gene>
    <name evidence="6 12" type="primary">eno</name>
    <name evidence="12" type="ORF">NMY3_02128</name>
</gene>
<feature type="domain" description="Enolase C-terminal TIM barrel" evidence="10">
    <location>
        <begin position="131"/>
        <end position="415"/>
    </location>
</feature>
<feature type="binding site" evidence="6 9">
    <location>
        <position position="281"/>
    </location>
    <ligand>
        <name>Mg(2+)</name>
        <dbReference type="ChEBI" id="CHEBI:18420"/>
    </ligand>
</feature>
<dbReference type="GO" id="GO:0006096">
    <property type="term" value="P:glycolytic process"/>
    <property type="evidence" value="ECO:0007669"/>
    <property type="project" value="UniProtKB-UniRule"/>
</dbReference>
<protein>
    <recommendedName>
        <fullName evidence="6">Enolase</fullName>
        <ecNumber evidence="6">4.2.1.11</ecNumber>
    </recommendedName>
    <alternativeName>
        <fullName evidence="6">2-phospho-D-glycerate hydro-lyase</fullName>
    </alternativeName>
    <alternativeName>
        <fullName evidence="6">2-phosphoglycerate dehydratase</fullName>
    </alternativeName>
</protein>
<evidence type="ECO:0000256" key="6">
    <source>
        <dbReference type="HAMAP-Rule" id="MF_00318"/>
    </source>
</evidence>
<feature type="active site" description="Proton donor" evidence="6 7">
    <location>
        <position position="200"/>
    </location>
</feature>
<dbReference type="Gene3D" id="3.20.20.120">
    <property type="entry name" value="Enolase-like C-terminal domain"/>
    <property type="match status" value="1"/>
</dbReference>
<dbReference type="InterPro" id="IPR036849">
    <property type="entry name" value="Enolase-like_C_sf"/>
</dbReference>
<comment type="catalytic activity">
    <reaction evidence="6">
        <text>(2R)-2-phosphoglycerate = phosphoenolpyruvate + H2O</text>
        <dbReference type="Rhea" id="RHEA:10164"/>
        <dbReference type="ChEBI" id="CHEBI:15377"/>
        <dbReference type="ChEBI" id="CHEBI:58289"/>
        <dbReference type="ChEBI" id="CHEBI:58702"/>
        <dbReference type="EC" id="4.2.1.11"/>
    </reaction>
</comment>
<dbReference type="GeneID" id="60422092"/>